<dbReference type="InterPro" id="IPR012373">
    <property type="entry name" value="Ferrdict_sens_TM"/>
</dbReference>
<dbReference type="RefSeq" id="WP_099181548.1">
    <property type="nucleotide sequence ID" value="NZ_BAQW01000004.1"/>
</dbReference>
<dbReference type="Gene3D" id="3.55.50.30">
    <property type="match status" value="1"/>
</dbReference>
<evidence type="ECO:0000256" key="1">
    <source>
        <dbReference type="SAM" id="Phobius"/>
    </source>
</evidence>
<dbReference type="Gene3D" id="2.60.120.1440">
    <property type="match status" value="1"/>
</dbReference>
<feature type="domain" description="FecR protein" evidence="2">
    <location>
        <begin position="103"/>
        <end position="197"/>
    </location>
</feature>
<dbReference type="InterPro" id="IPR006860">
    <property type="entry name" value="FecR"/>
</dbReference>
<keyword evidence="1" id="KW-0472">Membrane</keyword>
<sequence length="314" mass="34223">MTDTTDDQLDRIDTEAAEWVIRRGGGELTLEEQQSFEIWRSVSPLHEAAFCRASSLWSDLDVGGRKKKTRQRQTATHAAAAGIFVLVLGVGVSWLEPARWFADYTTSTGEIRTVELNDGSLAELDTHAALTLRYTANERRVIVVGGQAYFTVAPVSGTEHRPFVVDAAGGTATALGTQFMVARDGSDADTTVTEHTVRVARQDHDGILRSVVVSEGQSVHFGRSGLSDPHAVSTTTLTAWRTGQLVFDNEPLSDVIARLNRYRHGRIVLAKRSLASRRVSGVFACEDIEGALTTISQELHVKTISAGMLVTIIY</sequence>
<feature type="domain" description="FecR N-terminal" evidence="3">
    <location>
        <begin position="15"/>
        <end position="55"/>
    </location>
</feature>
<protein>
    <submittedName>
        <fullName evidence="5">Anti-FecI sigma factor FecR</fullName>
    </submittedName>
</protein>
<dbReference type="EMBL" id="BAQW01000004">
    <property type="protein sequence ID" value="GBR09370.1"/>
    <property type="molecule type" value="Genomic_DNA"/>
</dbReference>
<dbReference type="Pfam" id="PF16220">
    <property type="entry name" value="DUF4880"/>
    <property type="match status" value="1"/>
</dbReference>
<proteinExistence type="predicted"/>
<organism evidence="5 6">
    <name type="scientific">Gluconobacter frateurii NRIC 0228</name>
    <dbReference type="NCBI Taxonomy" id="1307946"/>
    <lineage>
        <taxon>Bacteria</taxon>
        <taxon>Pseudomonadati</taxon>
        <taxon>Pseudomonadota</taxon>
        <taxon>Alphaproteobacteria</taxon>
        <taxon>Acetobacterales</taxon>
        <taxon>Acetobacteraceae</taxon>
        <taxon>Gluconobacter</taxon>
    </lineage>
</organism>
<feature type="transmembrane region" description="Helical" evidence="1">
    <location>
        <begin position="75"/>
        <end position="95"/>
    </location>
</feature>
<dbReference type="PANTHER" id="PTHR30273">
    <property type="entry name" value="PERIPLASMIC SIGNAL SENSOR AND SIGMA FACTOR ACTIVATOR FECR-RELATED"/>
    <property type="match status" value="1"/>
</dbReference>
<evidence type="ECO:0000313" key="5">
    <source>
        <dbReference type="EMBL" id="GBR09370.1"/>
    </source>
</evidence>
<evidence type="ECO:0000259" key="4">
    <source>
        <dbReference type="Pfam" id="PF16344"/>
    </source>
</evidence>
<reference evidence="5" key="1">
    <citation type="submission" date="2013-04" db="EMBL/GenBank/DDBJ databases">
        <title>The genome sequencing project of 58 acetic acid bacteria.</title>
        <authorList>
            <person name="Okamoto-Kainuma A."/>
            <person name="Ishikawa M."/>
            <person name="Umino S."/>
            <person name="Koizumi Y."/>
            <person name="Shiwa Y."/>
            <person name="Yoshikawa H."/>
            <person name="Matsutani M."/>
            <person name="Matsushita K."/>
        </authorList>
    </citation>
    <scope>NUCLEOTIDE SEQUENCE</scope>
    <source>
        <strain evidence="5">NRIC 0228</strain>
    </source>
</reference>
<dbReference type="PANTHER" id="PTHR30273:SF2">
    <property type="entry name" value="PROTEIN FECR"/>
    <property type="match status" value="1"/>
</dbReference>
<dbReference type="InterPro" id="IPR032508">
    <property type="entry name" value="FecR_C"/>
</dbReference>
<dbReference type="PIRSF" id="PIRSF018266">
    <property type="entry name" value="FecR"/>
    <property type="match status" value="1"/>
</dbReference>
<name>A0ABQ0Q8X4_9PROT</name>
<accession>A0ABQ0Q8X4</accession>
<dbReference type="Pfam" id="PF04773">
    <property type="entry name" value="FecR"/>
    <property type="match status" value="1"/>
</dbReference>
<gene>
    <name evidence="5" type="ORF">AA0228_0654</name>
</gene>
<evidence type="ECO:0000259" key="2">
    <source>
        <dbReference type="Pfam" id="PF04773"/>
    </source>
</evidence>
<dbReference type="InterPro" id="IPR032623">
    <property type="entry name" value="FecR_N"/>
</dbReference>
<dbReference type="Proteomes" id="UP001061070">
    <property type="component" value="Unassembled WGS sequence"/>
</dbReference>
<evidence type="ECO:0000313" key="6">
    <source>
        <dbReference type="Proteomes" id="UP001061070"/>
    </source>
</evidence>
<evidence type="ECO:0000259" key="3">
    <source>
        <dbReference type="Pfam" id="PF16220"/>
    </source>
</evidence>
<comment type="caution">
    <text evidence="5">The sequence shown here is derived from an EMBL/GenBank/DDBJ whole genome shotgun (WGS) entry which is preliminary data.</text>
</comment>
<keyword evidence="1" id="KW-0812">Transmembrane</keyword>
<dbReference type="Pfam" id="PF16344">
    <property type="entry name" value="FecR_C"/>
    <property type="match status" value="1"/>
</dbReference>
<keyword evidence="1" id="KW-1133">Transmembrane helix</keyword>
<keyword evidence="6" id="KW-1185">Reference proteome</keyword>
<feature type="domain" description="Protein FecR C-terminal" evidence="4">
    <location>
        <begin position="245"/>
        <end position="302"/>
    </location>
</feature>